<name>A0A2T1HTH3_9HYPH</name>
<dbReference type="InterPro" id="IPR000014">
    <property type="entry name" value="PAS"/>
</dbReference>
<comment type="caution">
    <text evidence="2">The sequence shown here is derived from an EMBL/GenBank/DDBJ whole genome shotgun (WGS) entry which is preliminary data.</text>
</comment>
<sequence>MTVPSLPVHASAPLTSNEPEFHVSELFFSRTDPAGLMQSGNSVFQRVSEYAWDELIGRPHKLVRHPGTPRAVFYILWQTIKAGRPVGAYVRNKTRSGGFYWVFAVVTPIRNGYLSVRLKPSSALSPEVEAIYEAHAAMEQSTRCAPSESAAKLLEAVRSLGFEDYGAFSAAALARELKARADAMDRPMDMLTETLQSVAELTAQVLRRADEVHTSSVDLKHAPMNFSLEAARAGSAGAATEVVASNYHMLAKELNEILTGFVVAANALSESVNNSLFLAGTAALQREMNAVFEQEEEVGGAGSRAEDMRVLEDQQRSYSELAQASLPQVIRAKSAFARSCLAMGRLVSALEVTRVMGKVEWAKVGVASLHMNSLLDQFAEFQSGVRVGLRELEGLNRRIGEYADAAVRSVIKNAA</sequence>
<organism evidence="2 3">
    <name type="scientific">Alsobacter soli</name>
    <dbReference type="NCBI Taxonomy" id="2109933"/>
    <lineage>
        <taxon>Bacteria</taxon>
        <taxon>Pseudomonadati</taxon>
        <taxon>Pseudomonadota</taxon>
        <taxon>Alphaproteobacteria</taxon>
        <taxon>Hyphomicrobiales</taxon>
        <taxon>Alsobacteraceae</taxon>
        <taxon>Alsobacter</taxon>
    </lineage>
</organism>
<evidence type="ECO:0000313" key="3">
    <source>
        <dbReference type="Proteomes" id="UP000239772"/>
    </source>
</evidence>
<dbReference type="InterPro" id="IPR013655">
    <property type="entry name" value="PAS_fold_3"/>
</dbReference>
<accession>A0A2T1HTH3</accession>
<dbReference type="Gene3D" id="3.30.450.20">
    <property type="entry name" value="PAS domain"/>
    <property type="match status" value="1"/>
</dbReference>
<dbReference type="CDD" id="cd00130">
    <property type="entry name" value="PAS"/>
    <property type="match status" value="1"/>
</dbReference>
<dbReference type="SUPFAM" id="SSF55785">
    <property type="entry name" value="PYP-like sensor domain (PAS domain)"/>
    <property type="match status" value="1"/>
</dbReference>
<evidence type="ECO:0000313" key="2">
    <source>
        <dbReference type="EMBL" id="PSC04947.1"/>
    </source>
</evidence>
<keyword evidence="3" id="KW-1185">Reference proteome</keyword>
<dbReference type="Proteomes" id="UP000239772">
    <property type="component" value="Unassembled WGS sequence"/>
</dbReference>
<dbReference type="EMBL" id="PVZS01000010">
    <property type="protein sequence ID" value="PSC04947.1"/>
    <property type="molecule type" value="Genomic_DNA"/>
</dbReference>
<evidence type="ECO:0000259" key="1">
    <source>
        <dbReference type="Pfam" id="PF08447"/>
    </source>
</evidence>
<reference evidence="3" key="1">
    <citation type="submission" date="2018-03" db="EMBL/GenBank/DDBJ databases">
        <authorList>
            <person name="Sun L."/>
            <person name="Liu H."/>
            <person name="Chen W."/>
            <person name="Huang K."/>
            <person name="Liu W."/>
            <person name="Gao X."/>
        </authorList>
    </citation>
    <scope>NUCLEOTIDE SEQUENCE [LARGE SCALE GENOMIC DNA]</scope>
    <source>
        <strain evidence="3">SH9</strain>
    </source>
</reference>
<gene>
    <name evidence="2" type="ORF">SLNSH_10890</name>
</gene>
<dbReference type="AlphaFoldDB" id="A0A2T1HTH3"/>
<feature type="domain" description="PAS fold-3" evidence="1">
    <location>
        <begin position="42"/>
        <end position="111"/>
    </location>
</feature>
<protein>
    <recommendedName>
        <fullName evidence="1">PAS fold-3 domain-containing protein</fullName>
    </recommendedName>
</protein>
<proteinExistence type="predicted"/>
<dbReference type="InterPro" id="IPR035965">
    <property type="entry name" value="PAS-like_dom_sf"/>
</dbReference>
<dbReference type="OrthoDB" id="266313at2"/>
<dbReference type="RefSeq" id="WP_106336948.1">
    <property type="nucleotide sequence ID" value="NZ_PVZS01000010.1"/>
</dbReference>
<dbReference type="Pfam" id="PF08447">
    <property type="entry name" value="PAS_3"/>
    <property type="match status" value="1"/>
</dbReference>